<dbReference type="Pfam" id="PF10180">
    <property type="entry name" value="WKF"/>
    <property type="match status" value="1"/>
</dbReference>
<dbReference type="PANTHER" id="PTHR22306:SF2">
    <property type="entry name" value="CHROMOSOME 7 OPEN READING FRAME 50"/>
    <property type="match status" value="1"/>
</dbReference>
<dbReference type="InterPro" id="IPR019327">
    <property type="entry name" value="WKF"/>
</dbReference>
<evidence type="ECO:0000256" key="1">
    <source>
        <dbReference type="SAM" id="MobiDB-lite"/>
    </source>
</evidence>
<feature type="compositionally biased region" description="Basic residues" evidence="1">
    <location>
        <begin position="12"/>
        <end position="22"/>
    </location>
</feature>
<reference evidence="3 4" key="1">
    <citation type="submission" date="2023-03" db="EMBL/GenBank/DDBJ databases">
        <title>Genome insight into feeding habits of ladybird beetles.</title>
        <authorList>
            <person name="Li H.-S."/>
            <person name="Huang Y.-H."/>
            <person name="Pang H."/>
        </authorList>
    </citation>
    <scope>NUCLEOTIDE SEQUENCE [LARGE SCALE GENOMIC DNA]</scope>
    <source>
        <strain evidence="3">SYSU_2023b</strain>
        <tissue evidence="3">Whole body</tissue>
    </source>
</reference>
<accession>A0AAW1V782</accession>
<protein>
    <recommendedName>
        <fullName evidence="2">WKF domain-containing protein</fullName>
    </recommendedName>
</protein>
<sequence length="234" mass="27265">MTGNERNLEAPKKHRQRGKNRRIGFSDEIVTKTAAETLLFSGDQKLCTKSDIKNLKEMKQSIIAKKLEHQSNETSRDKQTLEKQAKTIDPEDTENNVKDIEQSEEIKKDTGSSLSKRAMKKMKYQQLLDGKKKEVDLKLKKSAFEYLSNWKHNKINWKFEKLKQIWLLQNLYDSSKIEESIWSIVVEYFSHSKGKVHKTILDEAIKIVEKEGTEVDNGEIKLSRARDLIQNLQD</sequence>
<dbReference type="Proteomes" id="UP001431783">
    <property type="component" value="Unassembled WGS sequence"/>
</dbReference>
<evidence type="ECO:0000313" key="4">
    <source>
        <dbReference type="Proteomes" id="UP001431783"/>
    </source>
</evidence>
<evidence type="ECO:0000313" key="3">
    <source>
        <dbReference type="EMBL" id="KAK9891551.1"/>
    </source>
</evidence>
<feature type="region of interest" description="Disordered" evidence="1">
    <location>
        <begin position="1"/>
        <end position="24"/>
    </location>
</feature>
<feature type="domain" description="WKF" evidence="2">
    <location>
        <begin position="145"/>
        <end position="206"/>
    </location>
</feature>
<keyword evidence="4" id="KW-1185">Reference proteome</keyword>
<feature type="region of interest" description="Disordered" evidence="1">
    <location>
        <begin position="66"/>
        <end position="112"/>
    </location>
</feature>
<feature type="compositionally biased region" description="Basic and acidic residues" evidence="1">
    <location>
        <begin position="1"/>
        <end position="11"/>
    </location>
</feature>
<proteinExistence type="predicted"/>
<organism evidence="3 4">
    <name type="scientific">Henosepilachna vigintioctopunctata</name>
    <dbReference type="NCBI Taxonomy" id="420089"/>
    <lineage>
        <taxon>Eukaryota</taxon>
        <taxon>Metazoa</taxon>
        <taxon>Ecdysozoa</taxon>
        <taxon>Arthropoda</taxon>
        <taxon>Hexapoda</taxon>
        <taxon>Insecta</taxon>
        <taxon>Pterygota</taxon>
        <taxon>Neoptera</taxon>
        <taxon>Endopterygota</taxon>
        <taxon>Coleoptera</taxon>
        <taxon>Polyphaga</taxon>
        <taxon>Cucujiformia</taxon>
        <taxon>Coccinelloidea</taxon>
        <taxon>Coccinellidae</taxon>
        <taxon>Epilachninae</taxon>
        <taxon>Epilachnini</taxon>
        <taxon>Henosepilachna</taxon>
    </lineage>
</organism>
<feature type="compositionally biased region" description="Basic and acidic residues" evidence="1">
    <location>
        <begin position="66"/>
        <end position="110"/>
    </location>
</feature>
<gene>
    <name evidence="3" type="ORF">WA026_015513</name>
</gene>
<evidence type="ECO:0000259" key="2">
    <source>
        <dbReference type="Pfam" id="PF10180"/>
    </source>
</evidence>
<dbReference type="PANTHER" id="PTHR22306">
    <property type="entry name" value="CHROMOSOME 7 OPEN READING FRAME 50"/>
    <property type="match status" value="1"/>
</dbReference>
<dbReference type="EMBL" id="JARQZJ010000129">
    <property type="protein sequence ID" value="KAK9891551.1"/>
    <property type="molecule type" value="Genomic_DNA"/>
</dbReference>
<name>A0AAW1V782_9CUCU</name>
<comment type="caution">
    <text evidence="3">The sequence shown here is derived from an EMBL/GenBank/DDBJ whole genome shotgun (WGS) entry which is preliminary data.</text>
</comment>
<dbReference type="AlphaFoldDB" id="A0AAW1V782"/>